<sequence>MPSEHGDSEDPGVYGVRKPERVSKTSQLNPEYIVEGQLDMVDSSHEKVGEGIESLDPDDGEVPLFDGASQLRSSFGSVVPVNPIDLRRACVIRGRPRSTIPVKDLQGPSIRSERDNNTSSILLVNSVTALDAVILGDGTAGILSDGSAILNPRYQCLPTVFNIRGFRGLQNVRSTI</sequence>
<feature type="region of interest" description="Disordered" evidence="1">
    <location>
        <begin position="1"/>
        <end position="31"/>
    </location>
</feature>
<proteinExistence type="predicted"/>
<dbReference type="STRING" id="1121877.FEAC_17580"/>
<protein>
    <submittedName>
        <fullName evidence="2">Uncharacterized protein</fullName>
    </submittedName>
</protein>
<dbReference type="Proteomes" id="UP000032336">
    <property type="component" value="Unassembled WGS sequence"/>
</dbReference>
<dbReference type="AlphaFoldDB" id="A0A0D8FTT2"/>
<name>A0A0D8FTT2_9ACTN</name>
<dbReference type="EMBL" id="JXUW01000015">
    <property type="protein sequence ID" value="KJE76531.1"/>
    <property type="molecule type" value="Genomic_DNA"/>
</dbReference>
<gene>
    <name evidence="2" type="ORF">FEAC_17580</name>
</gene>
<accession>A0A0D8FTT2</accession>
<comment type="caution">
    <text evidence="2">The sequence shown here is derived from an EMBL/GenBank/DDBJ whole genome shotgun (WGS) entry which is preliminary data.</text>
</comment>
<evidence type="ECO:0000256" key="1">
    <source>
        <dbReference type="SAM" id="MobiDB-lite"/>
    </source>
</evidence>
<reference evidence="2 3" key="1">
    <citation type="submission" date="2015-01" db="EMBL/GenBank/DDBJ databases">
        <title>Draft genome of the acidophilic iron oxidizer Ferrimicrobium acidiphilum strain T23.</title>
        <authorList>
            <person name="Poehlein A."/>
            <person name="Eisen S."/>
            <person name="Schloemann M."/>
            <person name="Johnson B.D."/>
            <person name="Daniel R."/>
            <person name="Muehling M."/>
        </authorList>
    </citation>
    <scope>NUCLEOTIDE SEQUENCE [LARGE SCALE GENOMIC DNA]</scope>
    <source>
        <strain evidence="2 3">T23</strain>
    </source>
</reference>
<dbReference type="RefSeq" id="WP_035389374.1">
    <property type="nucleotide sequence ID" value="NZ_JQKF01000012.1"/>
</dbReference>
<dbReference type="GeneID" id="78372910"/>
<keyword evidence="3" id="KW-1185">Reference proteome</keyword>
<evidence type="ECO:0000313" key="2">
    <source>
        <dbReference type="EMBL" id="KJE76531.1"/>
    </source>
</evidence>
<evidence type="ECO:0000313" key="3">
    <source>
        <dbReference type="Proteomes" id="UP000032336"/>
    </source>
</evidence>
<organism evidence="2 3">
    <name type="scientific">Ferrimicrobium acidiphilum DSM 19497</name>
    <dbReference type="NCBI Taxonomy" id="1121877"/>
    <lineage>
        <taxon>Bacteria</taxon>
        <taxon>Bacillati</taxon>
        <taxon>Actinomycetota</taxon>
        <taxon>Acidimicrobiia</taxon>
        <taxon>Acidimicrobiales</taxon>
        <taxon>Acidimicrobiaceae</taxon>
        <taxon>Ferrimicrobium</taxon>
    </lineage>
</organism>